<keyword evidence="5" id="KW-1185">Reference proteome</keyword>
<organism evidence="4 5">
    <name type="scientific">Photobacterium atrarenae</name>
    <dbReference type="NCBI Taxonomy" id="865757"/>
    <lineage>
        <taxon>Bacteria</taxon>
        <taxon>Pseudomonadati</taxon>
        <taxon>Pseudomonadota</taxon>
        <taxon>Gammaproteobacteria</taxon>
        <taxon>Vibrionales</taxon>
        <taxon>Vibrionaceae</taxon>
        <taxon>Photobacterium</taxon>
    </lineage>
</organism>
<evidence type="ECO:0000256" key="1">
    <source>
        <dbReference type="ARBA" id="ARBA00023125"/>
    </source>
</evidence>
<proteinExistence type="predicted"/>
<gene>
    <name evidence="4" type="ORF">NNL38_24635</name>
</gene>
<sequence>MRISTQQKRTRIINVATELFLDQGYKDTTLDQIVTICGGSKQTLYRYFTNKEGLFMAVLEHNTKTSLETVFQLDHNIDDPLQETLEQFAVQYLKRICGNPILGLFRIVSSDFNKHDKISHQFWETGPIRIHQYLVDFLRNSNSCQCLQIEDAELACDQLLSLIKLDYQNMALLGLDLPSEDILKNHVNKAVGGFIKLYQKN</sequence>
<keyword evidence="1 2" id="KW-0238">DNA-binding</keyword>
<dbReference type="Pfam" id="PF00440">
    <property type="entry name" value="TetR_N"/>
    <property type="match status" value="1"/>
</dbReference>
<evidence type="ECO:0000313" key="5">
    <source>
        <dbReference type="Proteomes" id="UP001057998"/>
    </source>
</evidence>
<name>A0ABY5GPZ9_9GAMM</name>
<feature type="domain" description="HTH tetR-type" evidence="3">
    <location>
        <begin position="6"/>
        <end position="66"/>
    </location>
</feature>
<dbReference type="PANTHER" id="PTHR30055:SF119">
    <property type="entry name" value="NALC"/>
    <property type="match status" value="1"/>
</dbReference>
<evidence type="ECO:0000259" key="3">
    <source>
        <dbReference type="PROSITE" id="PS50977"/>
    </source>
</evidence>
<dbReference type="EMBL" id="CP101510">
    <property type="protein sequence ID" value="UTV30993.1"/>
    <property type="molecule type" value="Genomic_DNA"/>
</dbReference>
<dbReference type="RefSeq" id="WP_255392357.1">
    <property type="nucleotide sequence ID" value="NZ_CP101510.1"/>
</dbReference>
<evidence type="ECO:0000256" key="2">
    <source>
        <dbReference type="PROSITE-ProRule" id="PRU00335"/>
    </source>
</evidence>
<reference evidence="4" key="1">
    <citation type="submission" date="2022-07" db="EMBL/GenBank/DDBJ databases">
        <title>Genome sequencing of Photobacterium atrarenae GJH2-4.</title>
        <authorList>
            <person name="Park S.-J."/>
        </authorList>
    </citation>
    <scope>NUCLEOTIDE SEQUENCE</scope>
    <source>
        <strain evidence="4">GJH2-4</strain>
    </source>
</reference>
<dbReference type="SUPFAM" id="SSF46689">
    <property type="entry name" value="Homeodomain-like"/>
    <property type="match status" value="1"/>
</dbReference>
<dbReference type="Proteomes" id="UP001057998">
    <property type="component" value="Chromosome 3"/>
</dbReference>
<dbReference type="PANTHER" id="PTHR30055">
    <property type="entry name" value="HTH-TYPE TRANSCRIPTIONAL REGULATOR RUTR"/>
    <property type="match status" value="1"/>
</dbReference>
<evidence type="ECO:0000313" key="4">
    <source>
        <dbReference type="EMBL" id="UTV30993.1"/>
    </source>
</evidence>
<dbReference type="InterPro" id="IPR009057">
    <property type="entry name" value="Homeodomain-like_sf"/>
</dbReference>
<dbReference type="Pfam" id="PF14246">
    <property type="entry name" value="TetR_C_7"/>
    <property type="match status" value="1"/>
</dbReference>
<feature type="DNA-binding region" description="H-T-H motif" evidence="2">
    <location>
        <begin position="29"/>
        <end position="48"/>
    </location>
</feature>
<dbReference type="PROSITE" id="PS50977">
    <property type="entry name" value="HTH_TETR_2"/>
    <property type="match status" value="1"/>
</dbReference>
<accession>A0ABY5GPZ9</accession>
<dbReference type="Gene3D" id="1.10.10.60">
    <property type="entry name" value="Homeodomain-like"/>
    <property type="match status" value="1"/>
</dbReference>
<protein>
    <submittedName>
        <fullName evidence="4">TetR/AcrR family transcriptional regulator</fullName>
    </submittedName>
</protein>
<dbReference type="InterPro" id="IPR001647">
    <property type="entry name" value="HTH_TetR"/>
</dbReference>
<dbReference type="InterPro" id="IPR050109">
    <property type="entry name" value="HTH-type_TetR-like_transc_reg"/>
</dbReference>
<dbReference type="Gene3D" id="1.10.357.10">
    <property type="entry name" value="Tetracycline Repressor, domain 2"/>
    <property type="match status" value="1"/>
</dbReference>
<dbReference type="InterPro" id="IPR039536">
    <property type="entry name" value="TetR_C_Proteobacteria"/>
</dbReference>
<dbReference type="PRINTS" id="PR00455">
    <property type="entry name" value="HTHTETR"/>
</dbReference>